<comment type="catalytic activity">
    <reaction evidence="3">
        <text>L-allo-threonine + NADP(+) = aminoacetone + CO2 + NADPH</text>
        <dbReference type="Rhea" id="RHEA:43524"/>
        <dbReference type="ChEBI" id="CHEBI:16526"/>
        <dbReference type="ChEBI" id="CHEBI:57783"/>
        <dbReference type="ChEBI" id="CHEBI:58320"/>
        <dbReference type="ChEBI" id="CHEBI:58349"/>
        <dbReference type="ChEBI" id="CHEBI:58585"/>
        <dbReference type="EC" id="1.1.1.381"/>
    </reaction>
</comment>
<dbReference type="SUPFAM" id="SSF51735">
    <property type="entry name" value="NAD(P)-binding Rossmann-fold domains"/>
    <property type="match status" value="1"/>
</dbReference>
<sequence>LEGQVAIVTGASSGIGAAVAKALAEAGVKVALAARREERLTQLRDEIIANGDVAISVKTDVTIKEQMESLVKRTDSTLGPVDILVSCAGVMYYQMMKNCAMKDWEQMVDINCKGVMFGIGAVLPGMLERAKGHIVTISSSAGRKAFPGLAIYSGTKFFVEALSQGLRQEIAGSGVKVTTIQPGDVVTEIGLKTYDKEASFPYYDMSETTKILEPSDIANAIVYAVTQP</sequence>
<dbReference type="AlphaFoldDB" id="A7SXC4"/>
<accession>A7SXC4</accession>
<comment type="function">
    <text evidence="9">NADP-dependent dehydrogenase with broad substrate specificity acting on 3-hydroxy acids. Catalyzes the NADP-dependent oxidation of L-allo-threonine to L-2-amino-3-keto-butyrate, which is spontaneously decarboxylated into aminoacetone. Also acts on D-threonine, L-serine, D-serine, D-3-hydroxyisobutyrate, L-3-hydroxyisobutyrate, D-glycerate and L-glycerate. Able to catalyze the reduction of the malonic semialdehyde to 3-hydroxypropionic acid. YdfG is apparently supplementing RutE, the presumed malonic semialdehyde reductase involved in pyrimidine degradation since both are able to detoxify malonic semialdehyde.</text>
</comment>
<dbReference type="Pfam" id="PF00106">
    <property type="entry name" value="adh_short"/>
    <property type="match status" value="1"/>
</dbReference>
<evidence type="ECO:0000256" key="8">
    <source>
        <dbReference type="ARBA" id="ARBA00044349"/>
    </source>
</evidence>
<dbReference type="PANTHER" id="PTHR43086">
    <property type="entry name" value="VERY-LONG-CHAIN 3-OXOOACYL-COA REDUCTASE"/>
    <property type="match status" value="1"/>
</dbReference>
<evidence type="ECO:0000256" key="3">
    <source>
        <dbReference type="ARBA" id="ARBA00043812"/>
    </source>
</evidence>
<comment type="catalytic activity">
    <reaction evidence="10">
        <text>3-hydroxypropanoate + NADP(+) = 3-oxopropanoate + NADPH + H(+)</text>
        <dbReference type="Rhea" id="RHEA:26438"/>
        <dbReference type="ChEBI" id="CHEBI:15378"/>
        <dbReference type="ChEBI" id="CHEBI:16510"/>
        <dbReference type="ChEBI" id="CHEBI:33190"/>
        <dbReference type="ChEBI" id="CHEBI:57783"/>
        <dbReference type="ChEBI" id="CHEBI:58349"/>
        <dbReference type="EC" id="1.1.1.298"/>
    </reaction>
</comment>
<dbReference type="InterPro" id="IPR057326">
    <property type="entry name" value="KR_dom"/>
</dbReference>
<dbReference type="SMART" id="SM00822">
    <property type="entry name" value="PKS_KR"/>
    <property type="match status" value="1"/>
</dbReference>
<dbReference type="OMA" id="PEDWRRM"/>
<dbReference type="EC" id="1.1.1.381" evidence="5"/>
<dbReference type="InParanoid" id="A7SXC4"/>
<evidence type="ECO:0000256" key="5">
    <source>
        <dbReference type="ARBA" id="ARBA00044059"/>
    </source>
</evidence>
<dbReference type="FunCoup" id="A7SXC4">
    <property type="interactions" value="36"/>
</dbReference>
<dbReference type="PhylomeDB" id="A7SXC4"/>
<evidence type="ECO:0000256" key="2">
    <source>
        <dbReference type="ARBA" id="ARBA00038261"/>
    </source>
</evidence>
<evidence type="ECO:0000256" key="10">
    <source>
        <dbReference type="ARBA" id="ARBA00047274"/>
    </source>
</evidence>
<keyword evidence="1" id="KW-0560">Oxidoreductase</keyword>
<reference evidence="12 13" key="1">
    <citation type="journal article" date="2007" name="Science">
        <title>Sea anemone genome reveals ancestral eumetazoan gene repertoire and genomic organization.</title>
        <authorList>
            <person name="Putnam N.H."/>
            <person name="Srivastava M."/>
            <person name="Hellsten U."/>
            <person name="Dirks B."/>
            <person name="Chapman J."/>
            <person name="Salamov A."/>
            <person name="Terry A."/>
            <person name="Shapiro H."/>
            <person name="Lindquist E."/>
            <person name="Kapitonov V.V."/>
            <person name="Jurka J."/>
            <person name="Genikhovich G."/>
            <person name="Grigoriev I.V."/>
            <person name="Lucas S.M."/>
            <person name="Steele R.E."/>
            <person name="Finnerty J.R."/>
            <person name="Technau U."/>
            <person name="Martindale M.Q."/>
            <person name="Rokhsar D.S."/>
        </authorList>
    </citation>
    <scope>NUCLEOTIDE SEQUENCE [LARGE SCALE GENOMIC DNA]</scope>
    <source>
        <strain evidence="13">CH2 X CH6</strain>
    </source>
</reference>
<dbReference type="PRINTS" id="PR00081">
    <property type="entry name" value="GDHRDH"/>
</dbReference>
<evidence type="ECO:0000256" key="9">
    <source>
        <dbReference type="ARBA" id="ARBA00045650"/>
    </source>
</evidence>
<dbReference type="EC" id="1.1.1.298" evidence="4"/>
<dbReference type="STRING" id="45351.A7SXC4"/>
<evidence type="ECO:0000313" key="13">
    <source>
        <dbReference type="Proteomes" id="UP000001593"/>
    </source>
</evidence>
<name>A7SXC4_NEMVE</name>
<evidence type="ECO:0000313" key="12">
    <source>
        <dbReference type="EMBL" id="EDO31654.1"/>
    </source>
</evidence>
<proteinExistence type="inferred from homology"/>
<dbReference type="FunFam" id="3.40.50.720:FF:000047">
    <property type="entry name" value="NADP-dependent L-serine/L-allo-threonine dehydrogenase"/>
    <property type="match status" value="1"/>
</dbReference>
<evidence type="ECO:0000259" key="11">
    <source>
        <dbReference type="SMART" id="SM00822"/>
    </source>
</evidence>
<evidence type="ECO:0000256" key="1">
    <source>
        <dbReference type="ARBA" id="ARBA00023002"/>
    </source>
</evidence>
<dbReference type="InterPro" id="IPR036291">
    <property type="entry name" value="NAD(P)-bd_dom_sf"/>
</dbReference>
<comment type="similarity">
    <text evidence="2">Belongs to the short-chain dehydrogenases/reductases (SDR) family. 17-beta-HSD 3 subfamily.</text>
</comment>
<dbReference type="GO" id="GO:0035527">
    <property type="term" value="F:3-hydroxypropionate dehydrogenase (NADP+) activity"/>
    <property type="evidence" value="ECO:0007669"/>
    <property type="project" value="UniProtKB-EC"/>
</dbReference>
<dbReference type="GO" id="GO:0030497">
    <property type="term" value="P:fatty acid elongation"/>
    <property type="evidence" value="ECO:0000318"/>
    <property type="project" value="GO_Central"/>
</dbReference>
<dbReference type="GO" id="GO:0005783">
    <property type="term" value="C:endoplasmic reticulum"/>
    <property type="evidence" value="ECO:0000318"/>
    <property type="project" value="GO_Central"/>
</dbReference>
<dbReference type="PANTHER" id="PTHR43086:SF3">
    <property type="entry name" value="NADP-DEPENDENT 3-HYDROXY ACID DEHYDROGENASE YDFG"/>
    <property type="match status" value="1"/>
</dbReference>
<dbReference type="EMBL" id="DS469883">
    <property type="protein sequence ID" value="EDO31654.1"/>
    <property type="molecule type" value="Genomic_DNA"/>
</dbReference>
<dbReference type="PIRSF" id="PIRSF000126">
    <property type="entry name" value="11-beta-HSD1"/>
    <property type="match status" value="1"/>
</dbReference>
<protein>
    <recommendedName>
        <fullName evidence="6">NADP-dependent 3-hydroxy acid dehydrogenase YdfG</fullName>
        <ecNumber evidence="4">1.1.1.298</ecNumber>
        <ecNumber evidence="5">1.1.1.381</ecNumber>
    </recommendedName>
    <alternativeName>
        <fullName evidence="8">L-allo-threonine dehydrogenase</fullName>
    </alternativeName>
    <alternativeName>
        <fullName evidence="7">Malonic semialdehyde reductase</fullName>
    </alternativeName>
</protein>
<organism evidence="12 13">
    <name type="scientific">Nematostella vectensis</name>
    <name type="common">Starlet sea anemone</name>
    <dbReference type="NCBI Taxonomy" id="45351"/>
    <lineage>
        <taxon>Eukaryota</taxon>
        <taxon>Metazoa</taxon>
        <taxon>Cnidaria</taxon>
        <taxon>Anthozoa</taxon>
        <taxon>Hexacorallia</taxon>
        <taxon>Actiniaria</taxon>
        <taxon>Edwardsiidae</taxon>
        <taxon>Nematostella</taxon>
    </lineage>
</organism>
<feature type="domain" description="Ketoreductase" evidence="11">
    <location>
        <begin position="4"/>
        <end position="189"/>
    </location>
</feature>
<dbReference type="InterPro" id="IPR002347">
    <property type="entry name" value="SDR_fam"/>
</dbReference>
<gene>
    <name evidence="12" type="ORF">NEMVEDRAFT_v1g53219</name>
</gene>
<dbReference type="HOGENOM" id="CLU_010194_2_10_1"/>
<feature type="non-terminal residue" evidence="12">
    <location>
        <position position="228"/>
    </location>
</feature>
<dbReference type="Proteomes" id="UP000001593">
    <property type="component" value="Unassembled WGS sequence"/>
</dbReference>
<feature type="non-terminal residue" evidence="12">
    <location>
        <position position="1"/>
    </location>
</feature>
<dbReference type="Gene3D" id="3.40.50.720">
    <property type="entry name" value="NAD(P)-binding Rossmann-like Domain"/>
    <property type="match status" value="1"/>
</dbReference>
<keyword evidence="13" id="KW-1185">Reference proteome</keyword>
<dbReference type="PROSITE" id="PS00061">
    <property type="entry name" value="ADH_SHORT"/>
    <property type="match status" value="1"/>
</dbReference>
<evidence type="ECO:0000256" key="7">
    <source>
        <dbReference type="ARBA" id="ARBA00044271"/>
    </source>
</evidence>
<evidence type="ECO:0000256" key="6">
    <source>
        <dbReference type="ARBA" id="ARBA00044065"/>
    </source>
</evidence>
<dbReference type="eggNOG" id="KOG1210">
    <property type="taxonomic scope" value="Eukaryota"/>
</dbReference>
<dbReference type="InterPro" id="IPR020904">
    <property type="entry name" value="Sc_DH/Rdtase_CS"/>
</dbReference>
<evidence type="ECO:0000256" key="4">
    <source>
        <dbReference type="ARBA" id="ARBA00044050"/>
    </source>
</evidence>
<dbReference type="PRINTS" id="PR00080">
    <property type="entry name" value="SDRFAMILY"/>
</dbReference>